<keyword evidence="3" id="KW-1185">Reference proteome</keyword>
<evidence type="ECO:0008006" key="4">
    <source>
        <dbReference type="Google" id="ProtNLM"/>
    </source>
</evidence>
<keyword evidence="1" id="KW-0732">Signal</keyword>
<organism evidence="2 3">
    <name type="scientific">Psylliodes chrysocephalus</name>
    <dbReference type="NCBI Taxonomy" id="3402493"/>
    <lineage>
        <taxon>Eukaryota</taxon>
        <taxon>Metazoa</taxon>
        <taxon>Ecdysozoa</taxon>
        <taxon>Arthropoda</taxon>
        <taxon>Hexapoda</taxon>
        <taxon>Insecta</taxon>
        <taxon>Pterygota</taxon>
        <taxon>Neoptera</taxon>
        <taxon>Endopterygota</taxon>
        <taxon>Coleoptera</taxon>
        <taxon>Polyphaga</taxon>
        <taxon>Cucujiformia</taxon>
        <taxon>Chrysomeloidea</taxon>
        <taxon>Chrysomelidae</taxon>
        <taxon>Galerucinae</taxon>
        <taxon>Alticini</taxon>
        <taxon>Psylliodes</taxon>
    </lineage>
</organism>
<feature type="signal peptide" evidence="1">
    <location>
        <begin position="1"/>
        <end position="21"/>
    </location>
</feature>
<reference evidence="2" key="1">
    <citation type="submission" date="2022-01" db="EMBL/GenBank/DDBJ databases">
        <authorList>
            <person name="King R."/>
        </authorList>
    </citation>
    <scope>NUCLEOTIDE SEQUENCE</scope>
</reference>
<name>A0A9P0GAW3_9CUCU</name>
<dbReference type="Proteomes" id="UP001153636">
    <property type="component" value="Chromosome 13"/>
</dbReference>
<feature type="chain" id="PRO_5040311726" description="BIG2 domain-containing protein" evidence="1">
    <location>
        <begin position="22"/>
        <end position="113"/>
    </location>
</feature>
<dbReference type="EMBL" id="OV651825">
    <property type="protein sequence ID" value="CAH1102907.1"/>
    <property type="molecule type" value="Genomic_DNA"/>
</dbReference>
<evidence type="ECO:0000313" key="2">
    <source>
        <dbReference type="EMBL" id="CAH1102907.1"/>
    </source>
</evidence>
<proteinExistence type="predicted"/>
<accession>A0A9P0GAW3</accession>
<sequence>MEKILCWTFILIAGLCLFVSANEEVIINELFETKLAKEVNVPFQVSTNFITDDADVREISLAKDSAVSSNCMVAGWNQGVTQITVRTVDTSILLVVLPKNEIVEETGVVYHDG</sequence>
<dbReference type="OrthoDB" id="10059102at2759"/>
<evidence type="ECO:0000313" key="3">
    <source>
        <dbReference type="Proteomes" id="UP001153636"/>
    </source>
</evidence>
<evidence type="ECO:0000256" key="1">
    <source>
        <dbReference type="SAM" id="SignalP"/>
    </source>
</evidence>
<dbReference type="AlphaFoldDB" id="A0A9P0GAW3"/>
<protein>
    <recommendedName>
        <fullName evidence="4">BIG2 domain-containing protein</fullName>
    </recommendedName>
</protein>
<gene>
    <name evidence="2" type="ORF">PSYICH_LOCUS4121</name>
</gene>